<organism evidence="1 2">
    <name type="scientific">Mammaliicoccus lentus</name>
    <name type="common">Staphylococcus lentus</name>
    <dbReference type="NCBI Taxonomy" id="42858"/>
    <lineage>
        <taxon>Bacteria</taxon>
        <taxon>Bacillati</taxon>
        <taxon>Bacillota</taxon>
        <taxon>Bacilli</taxon>
        <taxon>Bacillales</taxon>
        <taxon>Staphylococcaceae</taxon>
        <taxon>Mammaliicoccus</taxon>
    </lineage>
</organism>
<reference evidence="1" key="1">
    <citation type="journal article" date="2023" name="Antibiotics">
        <title>Prevalence and Molecular Characterization of Methicillin-Resistant Staphylococci (MRS) and Mammaliicocci (MRM) in Dromedary Camels from Algeria: First Detection of SCCmec-mecC Hybrid in Methicillin-Resistant Mammaliicoccus lentus.</title>
        <authorList>
            <person name="Belhout C."/>
            <person name="Boyen F."/>
            <person name="Vereecke N."/>
            <person name="Theuns S."/>
            <person name="Taibi N."/>
            <person name="Stegger M."/>
            <person name="de la Fe-Rodriguez P.Y."/>
            <person name="Bouayad L."/>
            <person name="Elgroud R."/>
            <person name="Butaye P."/>
        </authorList>
    </citation>
    <scope>NUCLEOTIDE SEQUENCE</scope>
    <source>
        <strain evidence="1">7048</strain>
    </source>
</reference>
<evidence type="ECO:0000313" key="2">
    <source>
        <dbReference type="Proteomes" id="UP001223261"/>
    </source>
</evidence>
<dbReference type="Gene3D" id="1.10.3230.30">
    <property type="entry name" value="Phage gp6-like head-tail connector protein"/>
    <property type="match status" value="1"/>
</dbReference>
<protein>
    <submittedName>
        <fullName evidence="1">Head-tail connector protein</fullName>
    </submittedName>
</protein>
<proteinExistence type="predicted"/>
<dbReference type="Pfam" id="PF05135">
    <property type="entry name" value="Phage_connect_1"/>
    <property type="match status" value="1"/>
</dbReference>
<dbReference type="NCBIfam" id="TIGR01560">
    <property type="entry name" value="put_DNA_pack"/>
    <property type="match status" value="1"/>
</dbReference>
<gene>
    <name evidence="1" type="ORF">PYH69_09560</name>
</gene>
<dbReference type="InterPro" id="IPR021146">
    <property type="entry name" value="Phage_gp6-like_head-tail"/>
</dbReference>
<accession>A0AAX3W249</accession>
<dbReference type="EMBL" id="CP118848">
    <property type="protein sequence ID" value="WHI59002.1"/>
    <property type="molecule type" value="Genomic_DNA"/>
</dbReference>
<name>A0AAX3W249_MAMLE</name>
<dbReference type="AlphaFoldDB" id="A0AAX3W249"/>
<dbReference type="Proteomes" id="UP001223261">
    <property type="component" value="Chromosome"/>
</dbReference>
<evidence type="ECO:0000313" key="1">
    <source>
        <dbReference type="EMBL" id="WHI59002.1"/>
    </source>
</evidence>
<sequence length="102" mass="12263">MELDKLKLHMKIFHTIEDELIKEYQEWAEDEIKDSVCTDPNRNEDYFKDNRIYDRAVVLLTTFYYQNRIAYDNEQYYSMPDGVLGAIQKLRGSYHAKNEQDA</sequence>
<dbReference type="CDD" id="cd08054">
    <property type="entry name" value="gp6"/>
    <property type="match status" value="1"/>
</dbReference>
<dbReference type="RefSeq" id="WP_282861773.1">
    <property type="nucleotide sequence ID" value="NZ_CP118848.1"/>
</dbReference>
<dbReference type="InterPro" id="IPR006450">
    <property type="entry name" value="Phage_HK97_gp6-like"/>
</dbReference>